<sequence length="82" mass="9314">MQLDFLLRCKQRSCTCLQDDTVTRVSSKNSVLSKLNCGPFIVTKSHTLLSWTFSCCHVSLQNWSLVRPSGAAWLLVIQVFHE</sequence>
<name>M2WYJ6_GALSU</name>
<keyword evidence="2" id="KW-1185">Reference proteome</keyword>
<organism evidence="1 2">
    <name type="scientific">Galdieria sulphuraria</name>
    <name type="common">Red alga</name>
    <dbReference type="NCBI Taxonomy" id="130081"/>
    <lineage>
        <taxon>Eukaryota</taxon>
        <taxon>Rhodophyta</taxon>
        <taxon>Bangiophyceae</taxon>
        <taxon>Galdieriales</taxon>
        <taxon>Galdieriaceae</taxon>
        <taxon>Galdieria</taxon>
    </lineage>
</organism>
<accession>M2WYJ6</accession>
<dbReference type="Proteomes" id="UP000030680">
    <property type="component" value="Unassembled WGS sequence"/>
</dbReference>
<dbReference type="GeneID" id="17087997"/>
<gene>
    <name evidence="1" type="ORF">Gasu_33420</name>
</gene>
<protein>
    <submittedName>
        <fullName evidence="1">Uncharacterized protein</fullName>
    </submittedName>
</protein>
<dbReference type="AlphaFoldDB" id="M2WYJ6"/>
<evidence type="ECO:0000313" key="1">
    <source>
        <dbReference type="EMBL" id="EME29135.1"/>
    </source>
</evidence>
<evidence type="ECO:0000313" key="2">
    <source>
        <dbReference type="Proteomes" id="UP000030680"/>
    </source>
</evidence>
<reference evidence="2" key="1">
    <citation type="journal article" date="2013" name="Science">
        <title>Gene transfer from bacteria and archaea facilitated evolution of an extremophilic eukaryote.</title>
        <authorList>
            <person name="Schonknecht G."/>
            <person name="Chen W.H."/>
            <person name="Ternes C.M."/>
            <person name="Barbier G.G."/>
            <person name="Shrestha R.P."/>
            <person name="Stanke M."/>
            <person name="Brautigam A."/>
            <person name="Baker B.J."/>
            <person name="Banfield J.F."/>
            <person name="Garavito R.M."/>
            <person name="Carr K."/>
            <person name="Wilkerson C."/>
            <person name="Rensing S.A."/>
            <person name="Gagneul D."/>
            <person name="Dickenson N.E."/>
            <person name="Oesterhelt C."/>
            <person name="Lercher M.J."/>
            <person name="Weber A.P."/>
        </authorList>
    </citation>
    <scope>NUCLEOTIDE SEQUENCE [LARGE SCALE GENOMIC DNA]</scope>
    <source>
        <strain evidence="2">074W</strain>
    </source>
</reference>
<dbReference type="Gramene" id="EME29135">
    <property type="protein sequence ID" value="EME29135"/>
    <property type="gene ID" value="Gasu_33420"/>
</dbReference>
<proteinExistence type="predicted"/>
<dbReference type="KEGG" id="gsl:Gasu_33420"/>
<dbReference type="EMBL" id="KB454511">
    <property type="protein sequence ID" value="EME29135.1"/>
    <property type="molecule type" value="Genomic_DNA"/>
</dbReference>
<dbReference type="RefSeq" id="XP_005705655.1">
    <property type="nucleotide sequence ID" value="XM_005705598.1"/>
</dbReference>